<gene>
    <name evidence="1" type="ORF">Gorai_002680</name>
</gene>
<name>A0A7J8QMK6_GOSRA</name>
<sequence length="50" mass="5776">MYRATQINVEWVEVVALKEGIVWARNNNITKAIFETSCVSLGNHFKNHQD</sequence>
<dbReference type="EMBL" id="JABEZZ010000013">
    <property type="protein sequence ID" value="MBA0602500.1"/>
    <property type="molecule type" value="Genomic_DNA"/>
</dbReference>
<accession>A0A7J8QMK6</accession>
<dbReference type="AlphaFoldDB" id="A0A7J8QMK6"/>
<comment type="caution">
    <text evidence="1">The sequence shown here is derived from an EMBL/GenBank/DDBJ whole genome shotgun (WGS) entry which is preliminary data.</text>
</comment>
<evidence type="ECO:0000313" key="1">
    <source>
        <dbReference type="EMBL" id="MBA0602500.1"/>
    </source>
</evidence>
<organism evidence="1 2">
    <name type="scientific">Gossypium raimondii</name>
    <name type="common">Peruvian cotton</name>
    <name type="synonym">Gossypium klotzschianum subsp. raimondii</name>
    <dbReference type="NCBI Taxonomy" id="29730"/>
    <lineage>
        <taxon>Eukaryota</taxon>
        <taxon>Viridiplantae</taxon>
        <taxon>Streptophyta</taxon>
        <taxon>Embryophyta</taxon>
        <taxon>Tracheophyta</taxon>
        <taxon>Spermatophyta</taxon>
        <taxon>Magnoliopsida</taxon>
        <taxon>eudicotyledons</taxon>
        <taxon>Gunneridae</taxon>
        <taxon>Pentapetalae</taxon>
        <taxon>rosids</taxon>
        <taxon>malvids</taxon>
        <taxon>Malvales</taxon>
        <taxon>Malvaceae</taxon>
        <taxon>Malvoideae</taxon>
        <taxon>Gossypium</taxon>
    </lineage>
</organism>
<evidence type="ECO:0008006" key="3">
    <source>
        <dbReference type="Google" id="ProtNLM"/>
    </source>
</evidence>
<evidence type="ECO:0000313" key="2">
    <source>
        <dbReference type="Proteomes" id="UP000593578"/>
    </source>
</evidence>
<reference evidence="1 2" key="1">
    <citation type="journal article" date="2019" name="Genome Biol. Evol.">
        <title>Insights into the evolution of the New World diploid cottons (Gossypium, subgenus Houzingenia) based on genome sequencing.</title>
        <authorList>
            <person name="Grover C.E."/>
            <person name="Arick M.A. 2nd"/>
            <person name="Thrash A."/>
            <person name="Conover J.L."/>
            <person name="Sanders W.S."/>
            <person name="Peterson D.G."/>
            <person name="Frelichowski J.E."/>
            <person name="Scheffler J.A."/>
            <person name="Scheffler B.E."/>
            <person name="Wendel J.F."/>
        </authorList>
    </citation>
    <scope>NUCLEOTIDE SEQUENCE [LARGE SCALE GENOMIC DNA]</scope>
    <source>
        <strain evidence="1">8</strain>
        <tissue evidence="1">Leaf</tissue>
    </source>
</reference>
<protein>
    <recommendedName>
        <fullName evidence="3">RNase H type-1 domain-containing protein</fullName>
    </recommendedName>
</protein>
<dbReference type="Proteomes" id="UP000593578">
    <property type="component" value="Unassembled WGS sequence"/>
</dbReference>
<proteinExistence type="predicted"/>